<dbReference type="SUPFAM" id="SSF53474">
    <property type="entry name" value="alpha/beta-Hydrolases"/>
    <property type="match status" value="1"/>
</dbReference>
<organism evidence="1 2">
    <name type="scientific">Mycena belliarum</name>
    <dbReference type="NCBI Taxonomy" id="1033014"/>
    <lineage>
        <taxon>Eukaryota</taxon>
        <taxon>Fungi</taxon>
        <taxon>Dikarya</taxon>
        <taxon>Basidiomycota</taxon>
        <taxon>Agaricomycotina</taxon>
        <taxon>Agaricomycetes</taxon>
        <taxon>Agaricomycetidae</taxon>
        <taxon>Agaricales</taxon>
        <taxon>Marasmiineae</taxon>
        <taxon>Mycenaceae</taxon>
        <taxon>Mycena</taxon>
    </lineage>
</organism>
<dbReference type="Proteomes" id="UP001222325">
    <property type="component" value="Unassembled WGS sequence"/>
</dbReference>
<reference evidence="1" key="1">
    <citation type="submission" date="2023-03" db="EMBL/GenBank/DDBJ databases">
        <title>Massive genome expansion in bonnet fungi (Mycena s.s.) driven by repeated elements and novel gene families across ecological guilds.</title>
        <authorList>
            <consortium name="Lawrence Berkeley National Laboratory"/>
            <person name="Harder C.B."/>
            <person name="Miyauchi S."/>
            <person name="Viragh M."/>
            <person name="Kuo A."/>
            <person name="Thoen E."/>
            <person name="Andreopoulos B."/>
            <person name="Lu D."/>
            <person name="Skrede I."/>
            <person name="Drula E."/>
            <person name="Henrissat B."/>
            <person name="Morin E."/>
            <person name="Kohler A."/>
            <person name="Barry K."/>
            <person name="LaButti K."/>
            <person name="Morin E."/>
            <person name="Salamov A."/>
            <person name="Lipzen A."/>
            <person name="Mereny Z."/>
            <person name="Hegedus B."/>
            <person name="Baldrian P."/>
            <person name="Stursova M."/>
            <person name="Weitz H."/>
            <person name="Taylor A."/>
            <person name="Grigoriev I.V."/>
            <person name="Nagy L.G."/>
            <person name="Martin F."/>
            <person name="Kauserud H."/>
        </authorList>
    </citation>
    <scope>NUCLEOTIDE SEQUENCE</scope>
    <source>
        <strain evidence="1">CBHHK173m</strain>
    </source>
</reference>
<comment type="caution">
    <text evidence="1">The sequence shown here is derived from an EMBL/GenBank/DDBJ whole genome shotgun (WGS) entry which is preliminary data.</text>
</comment>
<dbReference type="Gene3D" id="3.40.50.1820">
    <property type="entry name" value="alpha/beta hydrolase"/>
    <property type="match status" value="1"/>
</dbReference>
<evidence type="ECO:0000313" key="2">
    <source>
        <dbReference type="Proteomes" id="UP001222325"/>
    </source>
</evidence>
<name>A0AAD6U187_9AGAR</name>
<dbReference type="EMBL" id="JARJCN010000041">
    <property type="protein sequence ID" value="KAJ7083324.1"/>
    <property type="molecule type" value="Genomic_DNA"/>
</dbReference>
<dbReference type="AlphaFoldDB" id="A0AAD6U187"/>
<keyword evidence="1" id="KW-0378">Hydrolase</keyword>
<proteinExistence type="predicted"/>
<dbReference type="GO" id="GO:0016787">
    <property type="term" value="F:hydrolase activity"/>
    <property type="evidence" value="ECO:0007669"/>
    <property type="project" value="UniProtKB-KW"/>
</dbReference>
<keyword evidence="2" id="KW-1185">Reference proteome</keyword>
<gene>
    <name evidence="1" type="ORF">B0H15DRAFT_802803</name>
</gene>
<evidence type="ECO:0000313" key="1">
    <source>
        <dbReference type="EMBL" id="KAJ7083324.1"/>
    </source>
</evidence>
<protein>
    <submittedName>
        <fullName evidence="1">Alpha/Beta hydrolase protein</fullName>
    </submittedName>
</protein>
<dbReference type="InterPro" id="IPR029058">
    <property type="entry name" value="AB_hydrolase_fold"/>
</dbReference>
<accession>A0AAD6U187</accession>
<sequence length="352" mass="38723">MAFQTLVVHDTTGVELSYIDSGAPANTPYTTIFAIHGMNFTNLVFERLLEIAPSRGVRVVAINRRPFPGSTPFTQDEVNVTITGGDEERDAQMEARGHEIGTFIATFIQRFSLPPPSDDKKTGGVCLLGWSVGALFQLAAIATADTLPEAARSVLSSHIRSLILYGLSFSSEPGPIALGLPMPAQNWNPLVDTTVPEALRLEAFGQWVTSYFDHANVVTQDLDSLSWVVPSLSRPPTIFGIPAGKRSAMYRLGEDAATDLPFLFFFANQILKSYRKACYDPKISALFPQMKRSFLCGDKTAAFGVNGMWAMKDDQAVHGPKTEIVYKMIRGTNHFGHWDDPEQLMDAFLELV</sequence>